<evidence type="ECO:0000256" key="2">
    <source>
        <dbReference type="ARBA" id="ARBA00023002"/>
    </source>
</evidence>
<accession>A0A3B0RJE6</accession>
<evidence type="ECO:0000259" key="3">
    <source>
        <dbReference type="Pfam" id="PF00465"/>
    </source>
</evidence>
<comment type="similarity">
    <text evidence="1">Belongs to the iron-containing alcohol dehydrogenase family.</text>
</comment>
<organism evidence="5">
    <name type="scientific">hydrothermal vent metagenome</name>
    <dbReference type="NCBI Taxonomy" id="652676"/>
    <lineage>
        <taxon>unclassified sequences</taxon>
        <taxon>metagenomes</taxon>
        <taxon>ecological metagenomes</taxon>
    </lineage>
</organism>
<gene>
    <name evidence="5" type="ORF">MNBD_ALPHA02-1305</name>
</gene>
<protein>
    <submittedName>
        <fullName evidence="5">Alcohol dehydrogenase</fullName>
        <ecNumber evidence="5">1.1.1.1</ecNumber>
    </submittedName>
</protein>
<dbReference type="CDD" id="cd08551">
    <property type="entry name" value="Fe-ADH"/>
    <property type="match status" value="1"/>
</dbReference>
<dbReference type="PANTHER" id="PTHR11496">
    <property type="entry name" value="ALCOHOL DEHYDROGENASE"/>
    <property type="match status" value="1"/>
</dbReference>
<dbReference type="FunFam" id="1.20.1090.10:FF:000001">
    <property type="entry name" value="Aldehyde-alcohol dehydrogenase"/>
    <property type="match status" value="1"/>
</dbReference>
<keyword evidence="2 5" id="KW-0560">Oxidoreductase</keyword>
<dbReference type="GO" id="GO:0004022">
    <property type="term" value="F:alcohol dehydrogenase (NAD+) activity"/>
    <property type="evidence" value="ECO:0007669"/>
    <property type="project" value="UniProtKB-EC"/>
</dbReference>
<name>A0A3B0RJE6_9ZZZZ</name>
<dbReference type="InterPro" id="IPR056798">
    <property type="entry name" value="ADH_Fe_C"/>
</dbReference>
<evidence type="ECO:0000259" key="4">
    <source>
        <dbReference type="Pfam" id="PF25137"/>
    </source>
</evidence>
<proteinExistence type="inferred from homology"/>
<evidence type="ECO:0000313" key="5">
    <source>
        <dbReference type="EMBL" id="VAV92047.1"/>
    </source>
</evidence>
<dbReference type="Pfam" id="PF25137">
    <property type="entry name" value="ADH_Fe_C"/>
    <property type="match status" value="1"/>
</dbReference>
<dbReference type="Gene3D" id="3.40.50.1970">
    <property type="match status" value="1"/>
</dbReference>
<feature type="domain" description="Alcohol dehydrogenase iron-type/glycerol dehydrogenase GldA" evidence="3">
    <location>
        <begin position="9"/>
        <end position="172"/>
    </location>
</feature>
<reference evidence="5" key="1">
    <citation type="submission" date="2018-06" db="EMBL/GenBank/DDBJ databases">
        <authorList>
            <person name="Zhirakovskaya E."/>
        </authorList>
    </citation>
    <scope>NUCLEOTIDE SEQUENCE</scope>
</reference>
<evidence type="ECO:0000256" key="1">
    <source>
        <dbReference type="ARBA" id="ARBA00007358"/>
    </source>
</evidence>
<dbReference type="SUPFAM" id="SSF56796">
    <property type="entry name" value="Dehydroquinate synthase-like"/>
    <property type="match status" value="1"/>
</dbReference>
<sequence>MRTITFLNPNKLVFGPQAYATFREDVKLHGFKRLFIVSIGPMDVTLKVLHKEFSGAGINCAFDYSIVNEPTFSEFEAILAKAKTFETDCVIGVGGGSVMDVAKLLAAQLTNSQTLNEVVGIGNLTERSTYLICIPTTSGTGSEVSPNALFVDHDDNKVGIVSPYLVPDAAYICPEFTVSVPASVTAATGIDALTHCLEAYANNFAHPMADVIAIEGVRLIAENIVAACKDGSDIEARTNMALGSVYGGMCLGPVNTGAVHALAYPLGAIFHVPHGLSNALLLPYVMEFNLPSAIKQYAAIGKAVGAVEGATDEETAKNGIAKIREIIAVCEIPARLSDVGIPEDAIDRMAAGAIKIQRLLKNNLREVSFEDARAIYRAAY</sequence>
<dbReference type="GO" id="GO:0046872">
    <property type="term" value="F:metal ion binding"/>
    <property type="evidence" value="ECO:0007669"/>
    <property type="project" value="InterPro"/>
</dbReference>
<dbReference type="InterPro" id="IPR001670">
    <property type="entry name" value="ADH_Fe/GldA"/>
</dbReference>
<dbReference type="Gene3D" id="1.20.1090.10">
    <property type="entry name" value="Dehydroquinate synthase-like - alpha domain"/>
    <property type="match status" value="1"/>
</dbReference>
<dbReference type="EMBL" id="UOED01000071">
    <property type="protein sequence ID" value="VAV92047.1"/>
    <property type="molecule type" value="Genomic_DNA"/>
</dbReference>
<dbReference type="Pfam" id="PF00465">
    <property type="entry name" value="Fe-ADH"/>
    <property type="match status" value="1"/>
</dbReference>
<dbReference type="EC" id="1.1.1.1" evidence="5"/>
<feature type="domain" description="Fe-containing alcohol dehydrogenase-like C-terminal" evidence="4">
    <location>
        <begin position="185"/>
        <end position="380"/>
    </location>
</feature>
<dbReference type="PANTHER" id="PTHR11496:SF102">
    <property type="entry name" value="ALCOHOL DEHYDROGENASE 4"/>
    <property type="match status" value="1"/>
</dbReference>
<dbReference type="FunFam" id="3.40.50.1970:FF:000003">
    <property type="entry name" value="Alcohol dehydrogenase, iron-containing"/>
    <property type="match status" value="1"/>
</dbReference>
<dbReference type="AlphaFoldDB" id="A0A3B0RJE6"/>
<dbReference type="InterPro" id="IPR039697">
    <property type="entry name" value="Alcohol_dehydrogenase_Fe"/>
</dbReference>